<feature type="transmembrane region" description="Helical" evidence="5">
    <location>
        <begin position="201"/>
        <end position="224"/>
    </location>
</feature>
<dbReference type="Pfam" id="PF00560">
    <property type="entry name" value="LRR_1"/>
    <property type="match status" value="1"/>
</dbReference>
<keyword evidence="2" id="KW-0732">Signal</keyword>
<evidence type="ECO:0000313" key="7">
    <source>
        <dbReference type="Proteomes" id="UP000077202"/>
    </source>
</evidence>
<dbReference type="Proteomes" id="UP000077202">
    <property type="component" value="Unassembled WGS sequence"/>
</dbReference>
<keyword evidence="4" id="KW-0325">Glycoprotein</keyword>
<name>A0A176WC07_MARPO</name>
<dbReference type="PANTHER" id="PTHR48060">
    <property type="entry name" value="DNA DAMAGE-REPAIR/TOLERATION PROTEIN DRT100"/>
    <property type="match status" value="1"/>
</dbReference>
<dbReference type="FunFam" id="3.80.10.10:FF:000041">
    <property type="entry name" value="LRR receptor-like serine/threonine-protein kinase ERECTA"/>
    <property type="match status" value="1"/>
</dbReference>
<evidence type="ECO:0000256" key="1">
    <source>
        <dbReference type="ARBA" id="ARBA00022614"/>
    </source>
</evidence>
<keyword evidence="5" id="KW-0472">Membrane</keyword>
<gene>
    <name evidence="6" type="ORF">AXG93_4916s1000</name>
</gene>
<reference evidence="6" key="1">
    <citation type="submission" date="2016-03" db="EMBL/GenBank/DDBJ databases">
        <title>Mechanisms controlling the formation of the plant cell surface in tip-growing cells are functionally conserved among land plants.</title>
        <authorList>
            <person name="Honkanen S."/>
            <person name="Jones V.A."/>
            <person name="Morieri G."/>
            <person name="Champion C."/>
            <person name="Hetherington A.J."/>
            <person name="Kelly S."/>
            <person name="Saint-Marcoux D."/>
            <person name="Proust H."/>
            <person name="Prescott H."/>
            <person name="Dolan L."/>
        </authorList>
    </citation>
    <scope>NUCLEOTIDE SEQUENCE [LARGE SCALE GENOMIC DNA]</scope>
    <source>
        <tissue evidence="6">Whole gametophyte</tissue>
    </source>
</reference>
<accession>A0A176WC07</accession>
<dbReference type="SUPFAM" id="SSF52058">
    <property type="entry name" value="L domain-like"/>
    <property type="match status" value="1"/>
</dbReference>
<protein>
    <recommendedName>
        <fullName evidence="8">Leucine-rich repeat-containing N-terminal plant-type domain-containing protein</fullName>
    </recommendedName>
</protein>
<keyword evidence="5" id="KW-0812">Transmembrane</keyword>
<dbReference type="Gene3D" id="3.80.10.10">
    <property type="entry name" value="Ribonuclease Inhibitor"/>
    <property type="match status" value="1"/>
</dbReference>
<dbReference type="InterPro" id="IPR001611">
    <property type="entry name" value="Leu-rich_rpt"/>
</dbReference>
<proteinExistence type="predicted"/>
<dbReference type="PANTHER" id="PTHR48060:SF21">
    <property type="entry name" value="L DOMAIN-LIKE PROTEIN"/>
    <property type="match status" value="1"/>
</dbReference>
<comment type="caution">
    <text evidence="6">The sequence shown here is derived from an EMBL/GenBank/DDBJ whole genome shotgun (WGS) entry which is preliminary data.</text>
</comment>
<keyword evidence="7" id="KW-1185">Reference proteome</keyword>
<dbReference type="AlphaFoldDB" id="A0A176WC07"/>
<keyword evidence="1" id="KW-0433">Leucine-rich repeat</keyword>
<dbReference type="InterPro" id="IPR032675">
    <property type="entry name" value="LRR_dom_sf"/>
</dbReference>
<evidence type="ECO:0000256" key="4">
    <source>
        <dbReference type="ARBA" id="ARBA00023180"/>
    </source>
</evidence>
<evidence type="ECO:0000256" key="3">
    <source>
        <dbReference type="ARBA" id="ARBA00022737"/>
    </source>
</evidence>
<keyword evidence="5" id="KW-1133">Transmembrane helix</keyword>
<dbReference type="PRINTS" id="PR00019">
    <property type="entry name" value="LEURICHRPT"/>
</dbReference>
<dbReference type="InterPro" id="IPR053211">
    <property type="entry name" value="DNA_repair-toleration"/>
</dbReference>
<sequence>MEYLILHSNNLTGTIPGSLANCSSLKNIKLSKNKLTGTVTQINFLHLRSLESFSVNGNQLGGEFPMNVYNCAALKLLDLSSNEFSEELPDNYKYSQPVLRELRVLKLSSNKFVGNVPGWIWKLPKLQVLDLSHNSFTGVCPTNLSGLESFIRLEPSPDDAGGGSSLIDDFISVEEVIPDSNASGSSATLGAPSFELLDGTFWRAFEIGIPIGFVIVIGVVIGTLRTMPCARHWLLHTKDFPRHFSKGGYGVFNEPT</sequence>
<keyword evidence="3" id="KW-0677">Repeat</keyword>
<organism evidence="6 7">
    <name type="scientific">Marchantia polymorpha subsp. ruderalis</name>
    <dbReference type="NCBI Taxonomy" id="1480154"/>
    <lineage>
        <taxon>Eukaryota</taxon>
        <taxon>Viridiplantae</taxon>
        <taxon>Streptophyta</taxon>
        <taxon>Embryophyta</taxon>
        <taxon>Marchantiophyta</taxon>
        <taxon>Marchantiopsida</taxon>
        <taxon>Marchantiidae</taxon>
        <taxon>Marchantiales</taxon>
        <taxon>Marchantiaceae</taxon>
        <taxon>Marchantia</taxon>
    </lineage>
</organism>
<evidence type="ECO:0000256" key="2">
    <source>
        <dbReference type="ARBA" id="ARBA00022729"/>
    </source>
</evidence>
<evidence type="ECO:0000313" key="6">
    <source>
        <dbReference type="EMBL" id="OAE29646.1"/>
    </source>
</evidence>
<dbReference type="EMBL" id="LVLJ01001435">
    <property type="protein sequence ID" value="OAE29646.1"/>
    <property type="molecule type" value="Genomic_DNA"/>
</dbReference>
<evidence type="ECO:0008006" key="8">
    <source>
        <dbReference type="Google" id="ProtNLM"/>
    </source>
</evidence>
<evidence type="ECO:0000256" key="5">
    <source>
        <dbReference type="SAM" id="Phobius"/>
    </source>
</evidence>
<dbReference type="Pfam" id="PF13855">
    <property type="entry name" value="LRR_8"/>
    <property type="match status" value="2"/>
</dbReference>